<dbReference type="RefSeq" id="WP_200829632.1">
    <property type="nucleotide sequence ID" value="NZ_BHYL01000052.1"/>
</dbReference>
<organism evidence="1 2">
    <name type="scientific">Cellulomonas algicola</name>
    <dbReference type="NCBI Taxonomy" id="2071633"/>
    <lineage>
        <taxon>Bacteria</taxon>
        <taxon>Bacillati</taxon>
        <taxon>Actinomycetota</taxon>
        <taxon>Actinomycetes</taxon>
        <taxon>Micrococcales</taxon>
        <taxon>Cellulomonadaceae</taxon>
        <taxon>Cellulomonas</taxon>
    </lineage>
</organism>
<sequence length="574" mass="59838">MLPSQIRTATVRLGPFLDDLGSPWTGRVTVRSSAARVWDASGATVHPRPAVVALDEHGGATLRLPTTDQPGFSDGAGRPVTSWSYTVTLELDGEPPVRHTFPLPGDEGDDVRVIIPVTTAEEATAAAPRDETAAATTAAAPGALPVPGDPVVAAGAGRGLTRRAAFRAGAMVLGTAAAVVAGQQGAAAAPARGSRVGSVLLPAAQTIDDDLVVGSAAHPHSLFIRSSAAGGTEGGPGIFDSTGRLVLETYQPHFQHFGESIRVELKDPRAKGMLTYRAAWPTPHYPDGDFTWVAGHPNGPQSVAWLGAHFLNNDDPSSLAKNLQHGHIGFEVPDSLGQLQTRLEIKFIDPVTGKIGTDKTAIRTNMADFEVGTSQRGEQLRVVGGEENHRDVVWATRVGTVREPRWVARTVAGRSNFELLRYQNGNVLVDTPFGVDRATGLVTVGGQRGTSAGLRVVRNGGIALTVTPLEAGGHGALVTGVDATTRAYQSDVTGDAQRRFVTLVDGTQQWGTGAAARDTQLYRRAVNQLGTDGGLFLRSSATPATASTGGVLFVADGALKFRGSTGTVTTLAPA</sequence>
<accession>A0A401UWT8</accession>
<reference evidence="1 2" key="1">
    <citation type="submission" date="2018-11" db="EMBL/GenBank/DDBJ databases">
        <title>Draft genome sequence of Cellulomonas takizawaensis strain TKZ-21.</title>
        <authorList>
            <person name="Yamamura H."/>
            <person name="Hayashi T."/>
            <person name="Hamada M."/>
            <person name="Serisawa Y."/>
            <person name="Matsuyama K."/>
            <person name="Nakagawa Y."/>
            <person name="Otoguro M."/>
            <person name="Yanagida F."/>
            <person name="Hayakawa M."/>
        </authorList>
    </citation>
    <scope>NUCLEOTIDE SEQUENCE [LARGE SCALE GENOMIC DNA]</scope>
    <source>
        <strain evidence="1 2">TKZ-21</strain>
    </source>
</reference>
<dbReference type="EMBL" id="BHYL01000052">
    <property type="protein sequence ID" value="GCD19145.1"/>
    <property type="molecule type" value="Genomic_DNA"/>
</dbReference>
<dbReference type="Proteomes" id="UP000288246">
    <property type="component" value="Unassembled WGS sequence"/>
</dbReference>
<proteinExistence type="predicted"/>
<gene>
    <name evidence="1" type="ORF">CTKZ_07070</name>
</gene>
<protein>
    <submittedName>
        <fullName evidence="1">Uncharacterized protein</fullName>
    </submittedName>
</protein>
<evidence type="ECO:0000313" key="1">
    <source>
        <dbReference type="EMBL" id="GCD19145.1"/>
    </source>
</evidence>
<dbReference type="AlphaFoldDB" id="A0A401UWT8"/>
<evidence type="ECO:0000313" key="2">
    <source>
        <dbReference type="Proteomes" id="UP000288246"/>
    </source>
</evidence>
<keyword evidence="2" id="KW-1185">Reference proteome</keyword>
<name>A0A401UWT8_9CELL</name>
<comment type="caution">
    <text evidence="1">The sequence shown here is derived from an EMBL/GenBank/DDBJ whole genome shotgun (WGS) entry which is preliminary data.</text>
</comment>